<dbReference type="CDD" id="cd00056">
    <property type="entry name" value="ENDO3c"/>
    <property type="match status" value="1"/>
</dbReference>
<accession>A0ABY6BL68</accession>
<dbReference type="SMART" id="SM00478">
    <property type="entry name" value="ENDO3c"/>
    <property type="match status" value="1"/>
</dbReference>
<dbReference type="EC" id="3.2.2.21" evidence="2"/>
<dbReference type="Gene3D" id="1.10.340.30">
    <property type="entry name" value="Hypothetical protein, domain 2"/>
    <property type="match status" value="1"/>
</dbReference>
<keyword evidence="3" id="KW-0227">DNA damage</keyword>
<dbReference type="InterPro" id="IPR023170">
    <property type="entry name" value="HhH_base_excis_C"/>
</dbReference>
<dbReference type="Pfam" id="PF00730">
    <property type="entry name" value="HhH-GPD"/>
    <property type="match status" value="1"/>
</dbReference>
<evidence type="ECO:0000256" key="2">
    <source>
        <dbReference type="ARBA" id="ARBA00012000"/>
    </source>
</evidence>
<dbReference type="Gene3D" id="1.10.1670.10">
    <property type="entry name" value="Helix-hairpin-Helix base-excision DNA repair enzymes (C-terminal)"/>
    <property type="match status" value="1"/>
</dbReference>
<dbReference type="SUPFAM" id="SSF48150">
    <property type="entry name" value="DNA-glycosylase"/>
    <property type="match status" value="1"/>
</dbReference>
<dbReference type="InterPro" id="IPR003265">
    <property type="entry name" value="HhH-GPD_domain"/>
</dbReference>
<keyword evidence="8" id="KW-1185">Reference proteome</keyword>
<evidence type="ECO:0000256" key="3">
    <source>
        <dbReference type="ARBA" id="ARBA00022763"/>
    </source>
</evidence>
<dbReference type="InterPro" id="IPR037046">
    <property type="entry name" value="AlkA_N_sf"/>
</dbReference>
<name>A0ABY6BL68_9GAMM</name>
<feature type="domain" description="HhH-GPD" evidence="5">
    <location>
        <begin position="136"/>
        <end position="293"/>
    </location>
</feature>
<dbReference type="InterPro" id="IPR011257">
    <property type="entry name" value="DNA_glycosylase"/>
</dbReference>
<comment type="catalytic activity">
    <reaction evidence="1">
        <text>Hydrolysis of alkylated DNA, releasing 3-methyladenine, 3-methylguanine, 7-methylguanine and 7-methyladenine.</text>
        <dbReference type="EC" id="3.2.2.21"/>
    </reaction>
</comment>
<evidence type="ECO:0000313" key="8">
    <source>
        <dbReference type="Proteomes" id="UP001064632"/>
    </source>
</evidence>
<protein>
    <recommendedName>
        <fullName evidence="2">DNA-3-methyladenine glycosylase II</fullName>
        <ecNumber evidence="2">3.2.2.21</ecNumber>
    </recommendedName>
</protein>
<dbReference type="PANTHER" id="PTHR43003">
    <property type="entry name" value="DNA-3-METHYLADENINE GLYCOSYLASE"/>
    <property type="match status" value="1"/>
</dbReference>
<reference evidence="7" key="1">
    <citation type="submission" date="2022-09" db="EMBL/GenBank/DDBJ databases">
        <title>Tahibacter sp. nov., isolated from a fresh water.</title>
        <authorList>
            <person name="Baek J.H."/>
            <person name="Lee J.K."/>
            <person name="Kim J.M."/>
            <person name="Jeon C.O."/>
        </authorList>
    </citation>
    <scope>NUCLEOTIDE SEQUENCE</scope>
    <source>
        <strain evidence="7">W38</strain>
    </source>
</reference>
<gene>
    <name evidence="7" type="ORF">N4264_05625</name>
</gene>
<keyword evidence="4" id="KW-0234">DNA repair</keyword>
<dbReference type="Pfam" id="PF06029">
    <property type="entry name" value="AlkA_N"/>
    <property type="match status" value="1"/>
</dbReference>
<organism evidence="7 8">
    <name type="scientific">Tahibacter amnicola</name>
    <dbReference type="NCBI Taxonomy" id="2976241"/>
    <lineage>
        <taxon>Bacteria</taxon>
        <taxon>Pseudomonadati</taxon>
        <taxon>Pseudomonadota</taxon>
        <taxon>Gammaproteobacteria</taxon>
        <taxon>Lysobacterales</taxon>
        <taxon>Rhodanobacteraceae</taxon>
        <taxon>Tahibacter</taxon>
    </lineage>
</organism>
<dbReference type="InterPro" id="IPR010316">
    <property type="entry name" value="AlkA_N"/>
</dbReference>
<evidence type="ECO:0000256" key="4">
    <source>
        <dbReference type="ARBA" id="ARBA00023204"/>
    </source>
</evidence>
<sequence>MPAPLPLHQHRLAIEPAYDWNAVLRFFERRAIPGVESVDGSTYRRVFVDEGTAGWFSVTQDPDDALLRVTVSHPSAASAARVCERARDLFDLDTDMAAVRRRLRRDPRLAPGSRRHPDIRVPGCWNGFELAVRAVLGQQITVAAARTLAARIVARHGHRPDSPYLAPADAVFPDARVLADADLDGLGLTGARIATLHTVARAVVDGALSFEPEQPLETFVERCVTLRGIGPWTAHYMAMRALRHRDAFPAADIVLRKVLQPGHCFSAAALERESQAWRPYRAYAVLLLWRMAG</sequence>
<dbReference type="Gene3D" id="3.30.310.20">
    <property type="entry name" value="DNA-3-methyladenine glycosylase AlkA, N-terminal domain"/>
    <property type="match status" value="1"/>
</dbReference>
<evidence type="ECO:0000259" key="6">
    <source>
        <dbReference type="SMART" id="SM01009"/>
    </source>
</evidence>
<dbReference type="InterPro" id="IPR051912">
    <property type="entry name" value="Alkylbase_DNA_Glycosylase/TA"/>
</dbReference>
<dbReference type="SMART" id="SM01009">
    <property type="entry name" value="AlkA_N"/>
    <property type="match status" value="1"/>
</dbReference>
<dbReference type="SUPFAM" id="SSF55945">
    <property type="entry name" value="TATA-box binding protein-like"/>
    <property type="match status" value="1"/>
</dbReference>
<evidence type="ECO:0000259" key="5">
    <source>
        <dbReference type="SMART" id="SM00478"/>
    </source>
</evidence>
<dbReference type="EMBL" id="CP104694">
    <property type="protein sequence ID" value="UXI69130.1"/>
    <property type="molecule type" value="Genomic_DNA"/>
</dbReference>
<evidence type="ECO:0000256" key="1">
    <source>
        <dbReference type="ARBA" id="ARBA00000086"/>
    </source>
</evidence>
<evidence type="ECO:0000313" key="7">
    <source>
        <dbReference type="EMBL" id="UXI69130.1"/>
    </source>
</evidence>
<dbReference type="Proteomes" id="UP001064632">
    <property type="component" value="Chromosome"/>
</dbReference>
<feature type="domain" description="DNA-3-methyladenine glycosylase AlkA N-terminal" evidence="6">
    <location>
        <begin position="9"/>
        <end position="126"/>
    </location>
</feature>
<dbReference type="RefSeq" id="WP_261696088.1">
    <property type="nucleotide sequence ID" value="NZ_CP104694.1"/>
</dbReference>
<dbReference type="PANTHER" id="PTHR43003:SF13">
    <property type="entry name" value="DNA-3-METHYLADENINE GLYCOSYLASE 2"/>
    <property type="match status" value="1"/>
</dbReference>
<proteinExistence type="predicted"/>